<evidence type="ECO:0000259" key="3">
    <source>
        <dbReference type="Pfam" id="PF07687"/>
    </source>
</evidence>
<dbReference type="AlphaFoldDB" id="A0AAF1BWF3"/>
<feature type="binding site" evidence="2">
    <location>
        <position position="104"/>
    </location>
    <ligand>
        <name>Mn(2+)</name>
        <dbReference type="ChEBI" id="CHEBI:29035"/>
        <label>2</label>
    </ligand>
</feature>
<feature type="binding site" evidence="2">
    <location>
        <position position="106"/>
    </location>
    <ligand>
        <name>Mn(2+)</name>
        <dbReference type="ChEBI" id="CHEBI:29035"/>
        <label>2</label>
    </ligand>
</feature>
<dbReference type="Proteomes" id="UP000234560">
    <property type="component" value="Chromosome"/>
</dbReference>
<dbReference type="Pfam" id="PF01546">
    <property type="entry name" value="Peptidase_M20"/>
    <property type="match status" value="1"/>
</dbReference>
<protein>
    <submittedName>
        <fullName evidence="4">Amidohydrolase</fullName>
    </submittedName>
</protein>
<dbReference type="EMBL" id="CP136958">
    <property type="protein sequence ID" value="WOT02377.1"/>
    <property type="molecule type" value="Genomic_DNA"/>
</dbReference>
<dbReference type="InterPro" id="IPR011650">
    <property type="entry name" value="Peptidase_M20_dimer"/>
</dbReference>
<comment type="cofactor">
    <cofactor evidence="2">
        <name>Mn(2+)</name>
        <dbReference type="ChEBI" id="CHEBI:29035"/>
    </cofactor>
    <text evidence="2">The Mn(2+) ion enhances activity.</text>
</comment>
<dbReference type="NCBIfam" id="TIGR01891">
    <property type="entry name" value="amidohydrolases"/>
    <property type="match status" value="1"/>
</dbReference>
<evidence type="ECO:0000313" key="5">
    <source>
        <dbReference type="Proteomes" id="UP000234560"/>
    </source>
</evidence>
<keyword evidence="2" id="KW-0464">Manganese</keyword>
<dbReference type="FunFam" id="3.30.70.360:FF:000001">
    <property type="entry name" value="N-acetyldiaminopimelate deacetylase"/>
    <property type="match status" value="1"/>
</dbReference>
<dbReference type="GO" id="GO:0050118">
    <property type="term" value="F:N-acetyldiaminopimelate deacetylase activity"/>
    <property type="evidence" value="ECO:0007669"/>
    <property type="project" value="UniProtKB-ARBA"/>
</dbReference>
<dbReference type="InterPro" id="IPR002933">
    <property type="entry name" value="Peptidase_M20"/>
</dbReference>
<dbReference type="SUPFAM" id="SSF55031">
    <property type="entry name" value="Bacterial exopeptidase dimerisation domain"/>
    <property type="match status" value="1"/>
</dbReference>
<proteinExistence type="predicted"/>
<dbReference type="GO" id="GO:0019877">
    <property type="term" value="P:diaminopimelate biosynthetic process"/>
    <property type="evidence" value="ECO:0007669"/>
    <property type="project" value="UniProtKB-ARBA"/>
</dbReference>
<reference evidence="4" key="2">
    <citation type="submission" date="2023-10" db="EMBL/GenBank/DDBJ databases">
        <authorList>
            <person name="Choi B."/>
        </authorList>
    </citation>
    <scope>NUCLEOTIDE SEQUENCE</scope>
    <source>
        <strain evidence="4">UMB0763</strain>
    </source>
</reference>
<sequence>MADAIHTILSDLEETREAREKLYVEFHQNPELSMEEEWTSQRIADVLDESGIEYHRVGKTGIVAIIANGDGPTVAMRGDIDALPVPEQSGKDYATEKEGVSHACGHDFHIMSVLTALQLFNNHKDQWHGTYIGVFQPGEETAQGAKDMVDNGIADVLPKLDVYLGQHVLASIPGGTVGSKPGPMFTAASSIRIKVFGKGSHGSMPELGVDPVVLASSIVLRLQTIVSREVAARDMAVVTVGSLQAGQKSNIIPDDATLLINTRAFDHEVEKHVHEAIKRIVKAECEAARSPKEPEIEYYDAYPLTNNAEEPYDKVRAAFDSYFGEDSIDITPQSASEDFSYIPDAVDAPYMYWGLGGFADQENAPGNHNPGFAPDLQPTLDRGAEAAVVAASAWLVSE</sequence>
<feature type="binding site" evidence="2">
    <location>
        <position position="368"/>
    </location>
    <ligand>
        <name>Mn(2+)</name>
        <dbReference type="ChEBI" id="CHEBI:29035"/>
        <label>2</label>
    </ligand>
</feature>
<evidence type="ECO:0000256" key="2">
    <source>
        <dbReference type="PIRSR" id="PIRSR005962-1"/>
    </source>
</evidence>
<evidence type="ECO:0000256" key="1">
    <source>
        <dbReference type="ARBA" id="ARBA00022801"/>
    </source>
</evidence>
<accession>A0AAF1BWF3</accession>
<dbReference type="GO" id="GO:0046872">
    <property type="term" value="F:metal ion binding"/>
    <property type="evidence" value="ECO:0007669"/>
    <property type="project" value="UniProtKB-KW"/>
</dbReference>
<dbReference type="InterPro" id="IPR036264">
    <property type="entry name" value="Bact_exopeptidase_dim_dom"/>
</dbReference>
<feature type="binding site" evidence="2">
    <location>
        <position position="167"/>
    </location>
    <ligand>
        <name>Mn(2+)</name>
        <dbReference type="ChEBI" id="CHEBI:29035"/>
        <label>2</label>
    </ligand>
</feature>
<dbReference type="KEGG" id="cpyr:CYJ47_00935"/>
<dbReference type="PANTHER" id="PTHR11014:SF63">
    <property type="entry name" value="METALLOPEPTIDASE, PUTATIVE (AFU_ORTHOLOGUE AFUA_6G09600)-RELATED"/>
    <property type="match status" value="1"/>
</dbReference>
<keyword evidence="1" id="KW-0378">Hydrolase</keyword>
<dbReference type="InterPro" id="IPR017439">
    <property type="entry name" value="Amidohydrolase"/>
</dbReference>
<dbReference type="PANTHER" id="PTHR11014">
    <property type="entry name" value="PEPTIDASE M20 FAMILY MEMBER"/>
    <property type="match status" value="1"/>
</dbReference>
<keyword evidence="2" id="KW-0479">Metal-binding</keyword>
<feature type="binding site" evidence="2">
    <location>
        <position position="140"/>
    </location>
    <ligand>
        <name>Mn(2+)</name>
        <dbReference type="ChEBI" id="CHEBI:29035"/>
        <label>2</label>
    </ligand>
</feature>
<dbReference type="Gene3D" id="3.40.630.10">
    <property type="entry name" value="Zn peptidases"/>
    <property type="match status" value="1"/>
</dbReference>
<dbReference type="Pfam" id="PF07687">
    <property type="entry name" value="M20_dimer"/>
    <property type="match status" value="1"/>
</dbReference>
<organism evidence="4 5">
    <name type="scientific">Corynebacterium pyruviciproducens</name>
    <dbReference type="NCBI Taxonomy" id="598660"/>
    <lineage>
        <taxon>Bacteria</taxon>
        <taxon>Bacillati</taxon>
        <taxon>Actinomycetota</taxon>
        <taxon>Actinomycetes</taxon>
        <taxon>Mycobacteriales</taxon>
        <taxon>Corynebacteriaceae</taxon>
        <taxon>Corynebacterium</taxon>
    </lineage>
</organism>
<dbReference type="RefSeq" id="WP_101678726.1">
    <property type="nucleotide sequence ID" value="NZ_CP136958.1"/>
</dbReference>
<name>A0AAF1BWF3_9CORY</name>
<evidence type="ECO:0000313" key="4">
    <source>
        <dbReference type="EMBL" id="WOT02377.1"/>
    </source>
</evidence>
<reference evidence="4" key="1">
    <citation type="submission" date="2017-12" db="EMBL/GenBank/DDBJ databases">
        <authorList>
            <person name="Thomas-White K."/>
            <person name="Wolfe A.J."/>
        </authorList>
    </citation>
    <scope>NUCLEOTIDE SEQUENCE</scope>
    <source>
        <strain evidence="4">UMB0763</strain>
    </source>
</reference>
<feature type="domain" description="Peptidase M20 dimerisation" evidence="3">
    <location>
        <begin position="190"/>
        <end position="286"/>
    </location>
</feature>
<gene>
    <name evidence="4" type="ORF">CYJ47_00935</name>
</gene>
<dbReference type="PIRSF" id="PIRSF005962">
    <property type="entry name" value="Pept_M20D_amidohydro"/>
    <property type="match status" value="1"/>
</dbReference>
<dbReference type="SUPFAM" id="SSF53187">
    <property type="entry name" value="Zn-dependent exopeptidases"/>
    <property type="match status" value="1"/>
</dbReference>
<dbReference type="Gene3D" id="3.30.70.360">
    <property type="match status" value="1"/>
</dbReference>